<sequence>MSSDDEQPPKELLQPIHHFETFLPTRFTSSMASNTSTVPAKPSQITFSSRDEEMTYTRKLLEHCTTFDGDQDKLVDWLKETGSYLTKEGLPETDHPFIIRHLLTDEALDYYQAHEDLIFNFYDLRKLFLHKYKLLAPLRTVTSLDSISTLSLSAIPSVFTSTHLPATSTTTPTTAPTDPPPTQTTFTFCQSLDDLTQNDIRKTIIEDLQRNTPKFT</sequence>
<protein>
    <submittedName>
        <fullName evidence="1">Uncharacterized protein</fullName>
    </submittedName>
</protein>
<dbReference type="EMBL" id="CAJNOR010008728">
    <property type="protein sequence ID" value="CAF1636820.1"/>
    <property type="molecule type" value="Genomic_DNA"/>
</dbReference>
<organism evidence="1 2">
    <name type="scientific">Adineta ricciae</name>
    <name type="common">Rotifer</name>
    <dbReference type="NCBI Taxonomy" id="249248"/>
    <lineage>
        <taxon>Eukaryota</taxon>
        <taxon>Metazoa</taxon>
        <taxon>Spiralia</taxon>
        <taxon>Gnathifera</taxon>
        <taxon>Rotifera</taxon>
        <taxon>Eurotatoria</taxon>
        <taxon>Bdelloidea</taxon>
        <taxon>Adinetida</taxon>
        <taxon>Adinetidae</taxon>
        <taxon>Adineta</taxon>
    </lineage>
</organism>
<keyword evidence="2" id="KW-1185">Reference proteome</keyword>
<evidence type="ECO:0000313" key="1">
    <source>
        <dbReference type="EMBL" id="CAF1636820.1"/>
    </source>
</evidence>
<feature type="non-terminal residue" evidence="1">
    <location>
        <position position="216"/>
    </location>
</feature>
<reference evidence="1" key="1">
    <citation type="submission" date="2021-02" db="EMBL/GenBank/DDBJ databases">
        <authorList>
            <person name="Nowell W R."/>
        </authorList>
    </citation>
    <scope>NUCLEOTIDE SEQUENCE</scope>
</reference>
<evidence type="ECO:0000313" key="2">
    <source>
        <dbReference type="Proteomes" id="UP000663828"/>
    </source>
</evidence>
<comment type="caution">
    <text evidence="1">The sequence shown here is derived from an EMBL/GenBank/DDBJ whole genome shotgun (WGS) entry which is preliminary data.</text>
</comment>
<dbReference type="Proteomes" id="UP000663828">
    <property type="component" value="Unassembled WGS sequence"/>
</dbReference>
<gene>
    <name evidence="1" type="ORF">XAT740_LOCUS52616</name>
</gene>
<accession>A0A816DDI9</accession>
<proteinExistence type="predicted"/>
<name>A0A816DDI9_ADIRI</name>
<dbReference type="AlphaFoldDB" id="A0A816DDI9"/>